<accession>A0A7Z0QRC1</accession>
<comment type="caution">
    <text evidence="1">The sequence shown here is derived from an EMBL/GenBank/DDBJ whole genome shotgun (WGS) entry which is preliminary data.</text>
</comment>
<gene>
    <name evidence="1" type="ORF">H0E82_11795</name>
</gene>
<keyword evidence="2" id="KW-1185">Reference proteome</keyword>
<proteinExistence type="predicted"/>
<dbReference type="EMBL" id="JACCJZ010000019">
    <property type="protein sequence ID" value="NYZ63432.1"/>
    <property type="molecule type" value="Genomic_DNA"/>
</dbReference>
<evidence type="ECO:0000313" key="1">
    <source>
        <dbReference type="EMBL" id="NYZ63432.1"/>
    </source>
</evidence>
<protein>
    <submittedName>
        <fullName evidence="1">Uncharacterized protein</fullName>
    </submittedName>
</protein>
<name>A0A7Z0QRC1_9GAMM</name>
<sequence length="161" mass="17566">MKSILAAVVLISGQAVERDEHPSTVWGEEKSVVSCSPATLSASGKLVLSLAPDHGRELAVRRVSDNTWYFLVVGLPPTGVPQLMTPEDFAIAKRVEVPATFETRAWGAWAPLERVFNRPGAYEAYVSNNLESEDGGYRCSFYYMGMSPNNSFKPTPLRGAA</sequence>
<dbReference type="RefSeq" id="WP_180545660.1">
    <property type="nucleotide sequence ID" value="NZ_JACCJZ010000019.1"/>
</dbReference>
<evidence type="ECO:0000313" key="2">
    <source>
        <dbReference type="Proteomes" id="UP000589896"/>
    </source>
</evidence>
<organism evidence="1 2">
    <name type="scientific">Luteimonas deserti</name>
    <dbReference type="NCBI Taxonomy" id="2752306"/>
    <lineage>
        <taxon>Bacteria</taxon>
        <taxon>Pseudomonadati</taxon>
        <taxon>Pseudomonadota</taxon>
        <taxon>Gammaproteobacteria</taxon>
        <taxon>Lysobacterales</taxon>
        <taxon>Lysobacteraceae</taxon>
        <taxon>Luteimonas</taxon>
    </lineage>
</organism>
<dbReference type="AlphaFoldDB" id="A0A7Z0QRC1"/>
<dbReference type="Proteomes" id="UP000589896">
    <property type="component" value="Unassembled WGS sequence"/>
</dbReference>
<reference evidence="1 2" key="1">
    <citation type="submission" date="2020-07" db="EMBL/GenBank/DDBJ databases">
        <title>isolation of Luteimonas sp. SJ-16.</title>
        <authorList>
            <person name="Huang X.-X."/>
            <person name="Xu L."/>
            <person name="Sun J.-Q."/>
        </authorList>
    </citation>
    <scope>NUCLEOTIDE SEQUENCE [LARGE SCALE GENOMIC DNA]</scope>
    <source>
        <strain evidence="1 2">SJ-16</strain>
    </source>
</reference>